<dbReference type="GeneID" id="54589023"/>
<dbReference type="InterPro" id="IPR029056">
    <property type="entry name" value="Ribokinase-like"/>
</dbReference>
<evidence type="ECO:0000259" key="1">
    <source>
        <dbReference type="Pfam" id="PF00294"/>
    </source>
</evidence>
<dbReference type="InterPro" id="IPR011611">
    <property type="entry name" value="PfkB_dom"/>
</dbReference>
<evidence type="ECO:0000313" key="2">
    <source>
        <dbReference type="EMBL" id="KAF2246590.1"/>
    </source>
</evidence>
<reference evidence="2" key="1">
    <citation type="journal article" date="2020" name="Stud. Mycol.">
        <title>101 Dothideomycetes genomes: a test case for predicting lifestyles and emergence of pathogens.</title>
        <authorList>
            <person name="Haridas S."/>
            <person name="Albert R."/>
            <person name="Binder M."/>
            <person name="Bloem J."/>
            <person name="Labutti K."/>
            <person name="Salamov A."/>
            <person name="Andreopoulos B."/>
            <person name="Baker S."/>
            <person name="Barry K."/>
            <person name="Bills G."/>
            <person name="Bluhm B."/>
            <person name="Cannon C."/>
            <person name="Castanera R."/>
            <person name="Culley D."/>
            <person name="Daum C."/>
            <person name="Ezra D."/>
            <person name="Gonzalez J."/>
            <person name="Henrissat B."/>
            <person name="Kuo A."/>
            <person name="Liang C."/>
            <person name="Lipzen A."/>
            <person name="Lutzoni F."/>
            <person name="Magnuson J."/>
            <person name="Mondo S."/>
            <person name="Nolan M."/>
            <person name="Ohm R."/>
            <person name="Pangilinan J."/>
            <person name="Park H.-J."/>
            <person name="Ramirez L."/>
            <person name="Alfaro M."/>
            <person name="Sun H."/>
            <person name="Tritt A."/>
            <person name="Yoshinaga Y."/>
            <person name="Zwiers L.-H."/>
            <person name="Turgeon B."/>
            <person name="Goodwin S."/>
            <person name="Spatafora J."/>
            <person name="Crous P."/>
            <person name="Grigoriev I."/>
        </authorList>
    </citation>
    <scope>NUCLEOTIDE SEQUENCE</scope>
    <source>
        <strain evidence="2">CBS 122368</strain>
    </source>
</reference>
<dbReference type="OrthoDB" id="497927at2759"/>
<dbReference type="Pfam" id="PF00294">
    <property type="entry name" value="PfkB"/>
    <property type="match status" value="1"/>
</dbReference>
<dbReference type="AlphaFoldDB" id="A0A6A6IAM7"/>
<accession>A0A6A6IAM7</accession>
<dbReference type="GO" id="GO:0016301">
    <property type="term" value="F:kinase activity"/>
    <property type="evidence" value="ECO:0007669"/>
    <property type="project" value="UniProtKB-KW"/>
</dbReference>
<dbReference type="PANTHER" id="PTHR47098">
    <property type="entry name" value="PROTEIN MAK32"/>
    <property type="match status" value="1"/>
</dbReference>
<dbReference type="RefSeq" id="XP_033681594.1">
    <property type="nucleotide sequence ID" value="XM_033835693.1"/>
</dbReference>
<gene>
    <name evidence="2" type="ORF">BU26DRAFT_606818</name>
</gene>
<proteinExistence type="predicted"/>
<name>A0A6A6IAM7_9PLEO</name>
<organism evidence="2 3">
    <name type="scientific">Trematosphaeria pertusa</name>
    <dbReference type="NCBI Taxonomy" id="390896"/>
    <lineage>
        <taxon>Eukaryota</taxon>
        <taxon>Fungi</taxon>
        <taxon>Dikarya</taxon>
        <taxon>Ascomycota</taxon>
        <taxon>Pezizomycotina</taxon>
        <taxon>Dothideomycetes</taxon>
        <taxon>Pleosporomycetidae</taxon>
        <taxon>Pleosporales</taxon>
        <taxon>Massarineae</taxon>
        <taxon>Trematosphaeriaceae</taxon>
        <taxon>Trematosphaeria</taxon>
    </lineage>
</organism>
<protein>
    <submittedName>
        <fullName evidence="2">PfkB family kinase</fullName>
    </submittedName>
</protein>
<keyword evidence="2" id="KW-0808">Transferase</keyword>
<dbReference type="SUPFAM" id="SSF53613">
    <property type="entry name" value="Ribokinase-like"/>
    <property type="match status" value="1"/>
</dbReference>
<dbReference type="Gene3D" id="3.40.1190.20">
    <property type="match status" value="1"/>
</dbReference>
<evidence type="ECO:0000313" key="3">
    <source>
        <dbReference type="Proteomes" id="UP000800094"/>
    </source>
</evidence>
<keyword evidence="3" id="KW-1185">Reference proteome</keyword>
<dbReference type="EMBL" id="ML987198">
    <property type="protein sequence ID" value="KAF2246590.1"/>
    <property type="molecule type" value="Genomic_DNA"/>
</dbReference>
<dbReference type="Proteomes" id="UP000800094">
    <property type="component" value="Unassembled WGS sequence"/>
</dbReference>
<dbReference type="PANTHER" id="PTHR47098:SF1">
    <property type="entry name" value="PFKB FAMILY CARBOHYDRATE KINASE SUPERFAMILY (AFU_ORTHOLOGUE AFUA_4G09500)"/>
    <property type="match status" value="1"/>
</dbReference>
<feature type="domain" description="Carbohydrate kinase PfkB" evidence="1">
    <location>
        <begin position="53"/>
        <end position="309"/>
    </location>
</feature>
<sequence length="349" mass="38275">MADQPSPNICCVSLGMVIIDNIHMPNKPALYDVLGGSATFVTLGQRLFASELSEVGCLLVAGEDFPQTVKEEIQNWGTTLVLKERTNARSTRGKLEYEDDTFGPKKFEYTAGPLKASPSDLVKTPLLHAKALHLFGTPQEILSQVPELLQLREKGGITERPLIVWEPLPAACTTPNAQSFLEAVKLVDVFSPNHIEIEGIFTERAYEKIDTNRLESYGQALLDSSIGPNGDGAVIIRAGEDGALSMSRTSRPTWFPAYYEKDSPEVVDPTGAGNAFLGGYIAGWQQTCDIHKAMWYGHVAASFALEQIGLPRHDSKNGEALWNGVTVADRLEEYRKRVRDTKVLSDAVV</sequence>
<keyword evidence="2" id="KW-0418">Kinase</keyword>